<dbReference type="PATRIC" id="fig|665952.3.peg.768"/>
<sequence length="225" mass="27210">METIWNHFWKYRDPYILAIALVINEQSYLEKRVIQNALFQKNVFHTIEFKLQDFLRLNHILFPYYKENEKRSIGLMGQTLQRFDSLHERILLGKRLYSLLFYNKEGVDTFIRWAVSCPHTGSRKDYWPHLFHDVRESIPGRPYRRRMKNGQIQKGVPRIYSPRLEYAWKNVSHEKADIGDWFHDWTITDYFNKLDEEINGEIADEYCETIEKMELAVIAKKAIFR</sequence>
<accession>G9QII7</accession>
<comment type="caution">
    <text evidence="1">The sequence shown here is derived from an EMBL/GenBank/DDBJ whole genome shotgun (WGS) entry which is preliminary data.</text>
</comment>
<name>G9QII7_9BACI</name>
<evidence type="ECO:0000313" key="1">
    <source>
        <dbReference type="EMBL" id="EHL79040.1"/>
    </source>
</evidence>
<protein>
    <recommendedName>
        <fullName evidence="3">DUF2515 domain-containing protein</fullName>
    </recommendedName>
</protein>
<dbReference type="HOGENOM" id="CLU_032297_1_0_9"/>
<dbReference type="EMBL" id="ACWF01000037">
    <property type="protein sequence ID" value="EHL79040.1"/>
    <property type="molecule type" value="Genomic_DNA"/>
</dbReference>
<evidence type="ECO:0000313" key="2">
    <source>
        <dbReference type="Proteomes" id="UP000011747"/>
    </source>
</evidence>
<reference evidence="1 2" key="1">
    <citation type="submission" date="2011-09" db="EMBL/GenBank/DDBJ databases">
        <title>The Genome Sequence of Bacillus smithii 7_3_47FAA.</title>
        <authorList>
            <consortium name="The Broad Institute Genome Sequencing Platform"/>
            <person name="Earl A."/>
            <person name="Ward D."/>
            <person name="Feldgarden M."/>
            <person name="Gevers D."/>
            <person name="Daigneault M."/>
            <person name="Strauss J."/>
            <person name="Allen-Vercoe E."/>
            <person name="Young S.K."/>
            <person name="Zeng Q."/>
            <person name="Gargeya S."/>
            <person name="Fitzgerald M."/>
            <person name="Haas B."/>
            <person name="Abouelleil A."/>
            <person name="Alvarado L."/>
            <person name="Arachchi H.M."/>
            <person name="Berlin A."/>
            <person name="Brown A."/>
            <person name="Chapman S.B."/>
            <person name="Chen Z."/>
            <person name="Dunbar C."/>
            <person name="Freedman E."/>
            <person name="Gearin G."/>
            <person name="Goldberg J."/>
            <person name="Griggs A."/>
            <person name="Gujja S."/>
            <person name="Heiman D."/>
            <person name="Howarth C."/>
            <person name="Larson L."/>
            <person name="Lui A."/>
            <person name="MacDonald P.J.P."/>
            <person name="Montmayeur A."/>
            <person name="Murphy C."/>
            <person name="Neiman D."/>
            <person name="Pearson M."/>
            <person name="Priest M."/>
            <person name="Roberts A."/>
            <person name="Saif S."/>
            <person name="Shea T."/>
            <person name="Shenoy N."/>
            <person name="Sisk P."/>
            <person name="Stolte C."/>
            <person name="Sykes S."/>
            <person name="Wortman J."/>
            <person name="Nusbaum C."/>
            <person name="Birren B."/>
        </authorList>
    </citation>
    <scope>NUCLEOTIDE SEQUENCE [LARGE SCALE GENOMIC DNA]</scope>
    <source>
        <strain evidence="1 2">7_3_47FAA</strain>
    </source>
</reference>
<dbReference type="Proteomes" id="UP000011747">
    <property type="component" value="Unassembled WGS sequence"/>
</dbReference>
<evidence type="ECO:0008006" key="3">
    <source>
        <dbReference type="Google" id="ProtNLM"/>
    </source>
</evidence>
<organism evidence="1 2">
    <name type="scientific">Bacillus smithii 7_3_47FAA</name>
    <dbReference type="NCBI Taxonomy" id="665952"/>
    <lineage>
        <taxon>Bacteria</taxon>
        <taxon>Bacillati</taxon>
        <taxon>Bacillota</taxon>
        <taxon>Bacilli</taxon>
        <taxon>Bacillales</taxon>
        <taxon>Bacillaceae</taxon>
        <taxon>Bacillus</taxon>
    </lineage>
</organism>
<dbReference type="Pfam" id="PF10720">
    <property type="entry name" value="DUF2515"/>
    <property type="match status" value="1"/>
</dbReference>
<keyword evidence="2" id="KW-1185">Reference proteome</keyword>
<dbReference type="InterPro" id="IPR019658">
    <property type="entry name" value="DUF2515"/>
</dbReference>
<gene>
    <name evidence="1" type="ORF">HMPREF1015_02278</name>
</gene>
<proteinExistence type="predicted"/>
<dbReference type="AlphaFoldDB" id="G9QII7"/>